<name>A0AA88I4H8_ARTSF</name>
<keyword evidence="2" id="KW-1185">Reference proteome</keyword>
<dbReference type="EMBL" id="JAVRJZ010000005">
    <property type="protein sequence ID" value="KAK2722648.1"/>
    <property type="molecule type" value="Genomic_DNA"/>
</dbReference>
<comment type="caution">
    <text evidence="1">The sequence shown here is derived from an EMBL/GenBank/DDBJ whole genome shotgun (WGS) entry which is preliminary data.</text>
</comment>
<dbReference type="AlphaFoldDB" id="A0AA88I4H8"/>
<reference evidence="1" key="1">
    <citation type="submission" date="2023-07" db="EMBL/GenBank/DDBJ databases">
        <title>Chromosome-level genome assembly of Artemia franciscana.</title>
        <authorList>
            <person name="Jo E."/>
        </authorList>
    </citation>
    <scope>NUCLEOTIDE SEQUENCE</scope>
    <source>
        <tissue evidence="1">Whole body</tissue>
    </source>
</reference>
<organism evidence="1 2">
    <name type="scientific">Artemia franciscana</name>
    <name type="common">Brine shrimp</name>
    <name type="synonym">Artemia sanfranciscana</name>
    <dbReference type="NCBI Taxonomy" id="6661"/>
    <lineage>
        <taxon>Eukaryota</taxon>
        <taxon>Metazoa</taxon>
        <taxon>Ecdysozoa</taxon>
        <taxon>Arthropoda</taxon>
        <taxon>Crustacea</taxon>
        <taxon>Branchiopoda</taxon>
        <taxon>Anostraca</taxon>
        <taxon>Artemiidae</taxon>
        <taxon>Artemia</taxon>
    </lineage>
</organism>
<accession>A0AA88I4H8</accession>
<protein>
    <submittedName>
        <fullName evidence="1">Uncharacterized protein</fullName>
    </submittedName>
</protein>
<proteinExistence type="predicted"/>
<evidence type="ECO:0000313" key="1">
    <source>
        <dbReference type="EMBL" id="KAK2722648.1"/>
    </source>
</evidence>
<dbReference type="Proteomes" id="UP001187531">
    <property type="component" value="Unassembled WGS sequence"/>
</dbReference>
<evidence type="ECO:0000313" key="2">
    <source>
        <dbReference type="Proteomes" id="UP001187531"/>
    </source>
</evidence>
<sequence length="120" mass="13595">MLTPGNSGKPITVYDNTSLIEFSYLKAFCLTIIVNGFKVAELVPLIDDIFMEHEFSSSTLTDRPLPFAENLNQNGEETLEFTDFSSKILLKSSQNRLDLLQRKDIGKMSPKEGREANQEY</sequence>
<gene>
    <name evidence="1" type="ORF">QYM36_002988</name>
</gene>